<name>R0KZ01_NOSB1</name>
<dbReference type="InterPro" id="IPR036322">
    <property type="entry name" value="WD40_repeat_dom_sf"/>
</dbReference>
<dbReference type="SMART" id="SM00320">
    <property type="entry name" value="WD40"/>
    <property type="match status" value="6"/>
</dbReference>
<accession>R0KZ01</accession>
<comment type="similarity">
    <text evidence="2">Belongs to the WD repeat SEC13 family.</text>
</comment>
<evidence type="ECO:0000256" key="2">
    <source>
        <dbReference type="ARBA" id="ARBA00010102"/>
    </source>
</evidence>
<dbReference type="Proteomes" id="UP000016927">
    <property type="component" value="Unassembled WGS sequence"/>
</dbReference>
<organism evidence="11 12">
    <name type="scientific">Nosema bombycis (strain CQ1 / CVCC 102059)</name>
    <name type="common">Microsporidian parasite</name>
    <name type="synonym">Pebrine of silkworm</name>
    <dbReference type="NCBI Taxonomy" id="578461"/>
    <lineage>
        <taxon>Eukaryota</taxon>
        <taxon>Fungi</taxon>
        <taxon>Fungi incertae sedis</taxon>
        <taxon>Microsporidia</taxon>
        <taxon>Nosematidae</taxon>
        <taxon>Nosema</taxon>
    </lineage>
</organism>
<protein>
    <submittedName>
        <fullName evidence="11">Protein SEC13</fullName>
    </submittedName>
</protein>
<keyword evidence="7" id="KW-0653">Protein transport</keyword>
<dbReference type="Gene3D" id="2.130.10.10">
    <property type="entry name" value="YVTN repeat-like/Quinoprotein amine dehydrogenase"/>
    <property type="match status" value="1"/>
</dbReference>
<evidence type="ECO:0000256" key="6">
    <source>
        <dbReference type="ARBA" id="ARBA00022816"/>
    </source>
</evidence>
<dbReference type="GO" id="GO:0090114">
    <property type="term" value="P:COPII-coated vesicle budding"/>
    <property type="evidence" value="ECO:0007669"/>
    <property type="project" value="TreeGrafter"/>
</dbReference>
<evidence type="ECO:0000256" key="1">
    <source>
        <dbReference type="ARBA" id="ARBA00004567"/>
    </source>
</evidence>
<proteinExistence type="inferred from homology"/>
<comment type="subcellular location">
    <subcellularLocation>
        <location evidence="1">Nucleus</location>
        <location evidence="1">Nuclear pore complex</location>
    </subcellularLocation>
</comment>
<dbReference type="GO" id="GO:0051028">
    <property type="term" value="P:mRNA transport"/>
    <property type="evidence" value="ECO:0007669"/>
    <property type="project" value="UniProtKB-KW"/>
</dbReference>
<keyword evidence="9" id="KW-0906">Nuclear pore complex</keyword>
<keyword evidence="10" id="KW-0539">Nucleus</keyword>
<dbReference type="GO" id="GO:0030127">
    <property type="term" value="C:COPII vesicle coat"/>
    <property type="evidence" value="ECO:0007669"/>
    <property type="project" value="TreeGrafter"/>
</dbReference>
<dbReference type="OrthoDB" id="364224at2759"/>
<dbReference type="Pfam" id="PF00400">
    <property type="entry name" value="WD40"/>
    <property type="match status" value="3"/>
</dbReference>
<evidence type="ECO:0000256" key="3">
    <source>
        <dbReference type="ARBA" id="ARBA00022448"/>
    </source>
</evidence>
<dbReference type="GO" id="GO:0005198">
    <property type="term" value="F:structural molecule activity"/>
    <property type="evidence" value="ECO:0007669"/>
    <property type="project" value="InterPro"/>
</dbReference>
<keyword evidence="6" id="KW-0509">mRNA transport</keyword>
<gene>
    <name evidence="11" type="primary">SEC13</name>
    <name evidence="11" type="ORF">NBO_4g0030</name>
</gene>
<evidence type="ECO:0000256" key="5">
    <source>
        <dbReference type="ARBA" id="ARBA00022737"/>
    </source>
</evidence>
<keyword evidence="5" id="KW-0677">Repeat</keyword>
<evidence type="ECO:0000256" key="9">
    <source>
        <dbReference type="ARBA" id="ARBA00023132"/>
    </source>
</evidence>
<dbReference type="InterPro" id="IPR037363">
    <property type="entry name" value="Sec13/Seh1_fam"/>
</dbReference>
<dbReference type="GO" id="GO:0031080">
    <property type="term" value="C:nuclear pore outer ring"/>
    <property type="evidence" value="ECO:0007669"/>
    <property type="project" value="TreeGrafter"/>
</dbReference>
<evidence type="ECO:0000313" key="11">
    <source>
        <dbReference type="EMBL" id="EOB15402.1"/>
    </source>
</evidence>
<dbReference type="STRING" id="578461.R0KZ01"/>
<dbReference type="OMA" id="WDSATIE"/>
<dbReference type="InterPro" id="IPR001680">
    <property type="entry name" value="WD40_rpt"/>
</dbReference>
<sequence length="274" mass="30326">MESHKIHSIQSDACEKRIVTACSDGVVRIFDNTAELGQPPSLDLIQELQTQYGVCTKAVFVNDGEIIVSAYFSGKIAIWKRENGSYSLATTRDVFTGTIYDLDILYTINVIKIYCACSDGVLRVLDLAGGYNFNQNEIVAHRFGITCVYSSKSIVLTGGLDNSVVLWRNENDLKEEIRFRDHKGVVRDVEVCPDNVSGFLCFASCGEDGLVNIYTKVESNYNKQSIDIGEPVYSLSWSRTGFSLSVGYGDNNFKCFIPGSDGEFTEVELSKCGE</sequence>
<dbReference type="HOGENOM" id="CLU_032441_0_2_1"/>
<keyword evidence="4" id="KW-0853">WD repeat</keyword>
<reference evidence="11 12" key="1">
    <citation type="journal article" date="2013" name="BMC Genomics">
        <title>Comparative genomics of parasitic silkworm microsporidia reveal an association between genome expansion and host adaptation.</title>
        <authorList>
            <person name="Pan G."/>
            <person name="Xu J."/>
            <person name="Li T."/>
            <person name="Xia Q."/>
            <person name="Liu S.L."/>
            <person name="Zhang G."/>
            <person name="Li S."/>
            <person name="Li C."/>
            <person name="Liu H."/>
            <person name="Yang L."/>
            <person name="Liu T."/>
            <person name="Zhang X."/>
            <person name="Wu Z."/>
            <person name="Fan W."/>
            <person name="Dang X."/>
            <person name="Xiang H."/>
            <person name="Tao M."/>
            <person name="Li Y."/>
            <person name="Hu J."/>
            <person name="Li Z."/>
            <person name="Lin L."/>
            <person name="Luo J."/>
            <person name="Geng L."/>
            <person name="Wang L."/>
            <person name="Long M."/>
            <person name="Wan Y."/>
            <person name="He N."/>
            <person name="Zhang Z."/>
            <person name="Lu C."/>
            <person name="Keeling P.J."/>
            <person name="Wang J."/>
            <person name="Xiang Z."/>
            <person name="Zhou Z."/>
        </authorList>
    </citation>
    <scope>NUCLEOTIDE SEQUENCE [LARGE SCALE GENOMIC DNA]</scope>
    <source>
        <strain evidence="12">CQ1 / CVCC 102059</strain>
    </source>
</reference>
<dbReference type="SMR" id="R0KZ01"/>
<dbReference type="VEuPathDB" id="MicrosporidiaDB:NBO_4g0030"/>
<keyword evidence="3" id="KW-0813">Transport</keyword>
<evidence type="ECO:0000256" key="8">
    <source>
        <dbReference type="ARBA" id="ARBA00023010"/>
    </source>
</evidence>
<keyword evidence="8" id="KW-0811">Translocation</keyword>
<dbReference type="PANTHER" id="PTHR11024">
    <property type="entry name" value="NUCLEAR PORE COMPLEX PROTEIN SEC13 / SEH1 FAMILY MEMBER"/>
    <property type="match status" value="1"/>
</dbReference>
<dbReference type="AlphaFoldDB" id="R0KZ01"/>
<dbReference type="GO" id="GO:0006606">
    <property type="term" value="P:protein import into nucleus"/>
    <property type="evidence" value="ECO:0007669"/>
    <property type="project" value="TreeGrafter"/>
</dbReference>
<evidence type="ECO:0000256" key="7">
    <source>
        <dbReference type="ARBA" id="ARBA00022927"/>
    </source>
</evidence>
<dbReference type="InterPro" id="IPR015943">
    <property type="entry name" value="WD40/YVTN_repeat-like_dom_sf"/>
</dbReference>
<evidence type="ECO:0000256" key="10">
    <source>
        <dbReference type="ARBA" id="ARBA00023242"/>
    </source>
</evidence>
<evidence type="ECO:0000256" key="4">
    <source>
        <dbReference type="ARBA" id="ARBA00022574"/>
    </source>
</evidence>
<keyword evidence="12" id="KW-1185">Reference proteome</keyword>
<evidence type="ECO:0000313" key="12">
    <source>
        <dbReference type="Proteomes" id="UP000016927"/>
    </source>
</evidence>
<dbReference type="SUPFAM" id="SSF50978">
    <property type="entry name" value="WD40 repeat-like"/>
    <property type="match status" value="1"/>
</dbReference>
<dbReference type="PANTHER" id="PTHR11024:SF2">
    <property type="entry name" value="PROTEIN SEC13 HOMOLOG"/>
    <property type="match status" value="1"/>
</dbReference>
<dbReference type="EMBL" id="KB908912">
    <property type="protein sequence ID" value="EOB15402.1"/>
    <property type="molecule type" value="Genomic_DNA"/>
</dbReference>